<organism evidence="2 3">
    <name type="scientific">Cylindrobasidium torrendii FP15055 ss-10</name>
    <dbReference type="NCBI Taxonomy" id="1314674"/>
    <lineage>
        <taxon>Eukaryota</taxon>
        <taxon>Fungi</taxon>
        <taxon>Dikarya</taxon>
        <taxon>Basidiomycota</taxon>
        <taxon>Agaricomycotina</taxon>
        <taxon>Agaricomycetes</taxon>
        <taxon>Agaricomycetidae</taxon>
        <taxon>Agaricales</taxon>
        <taxon>Marasmiineae</taxon>
        <taxon>Physalacriaceae</taxon>
        <taxon>Cylindrobasidium</taxon>
    </lineage>
</organism>
<evidence type="ECO:0000256" key="1">
    <source>
        <dbReference type="SAM" id="Phobius"/>
    </source>
</evidence>
<keyword evidence="1" id="KW-0812">Transmembrane</keyword>
<dbReference type="EMBL" id="KN880613">
    <property type="protein sequence ID" value="KIY64903.1"/>
    <property type="molecule type" value="Genomic_DNA"/>
</dbReference>
<gene>
    <name evidence="2" type="ORF">CYLTODRAFT_81955</name>
</gene>
<evidence type="ECO:0000313" key="2">
    <source>
        <dbReference type="EMBL" id="KIY64903.1"/>
    </source>
</evidence>
<reference evidence="2 3" key="1">
    <citation type="journal article" date="2015" name="Fungal Genet. Biol.">
        <title>Evolution of novel wood decay mechanisms in Agaricales revealed by the genome sequences of Fistulina hepatica and Cylindrobasidium torrendii.</title>
        <authorList>
            <person name="Floudas D."/>
            <person name="Held B.W."/>
            <person name="Riley R."/>
            <person name="Nagy L.G."/>
            <person name="Koehler G."/>
            <person name="Ransdell A.S."/>
            <person name="Younus H."/>
            <person name="Chow J."/>
            <person name="Chiniquy J."/>
            <person name="Lipzen A."/>
            <person name="Tritt A."/>
            <person name="Sun H."/>
            <person name="Haridas S."/>
            <person name="LaButti K."/>
            <person name="Ohm R.A."/>
            <person name="Kues U."/>
            <person name="Blanchette R.A."/>
            <person name="Grigoriev I.V."/>
            <person name="Minto R.E."/>
            <person name="Hibbett D.S."/>
        </authorList>
    </citation>
    <scope>NUCLEOTIDE SEQUENCE [LARGE SCALE GENOMIC DNA]</scope>
    <source>
        <strain evidence="2 3">FP15055 ss-10</strain>
    </source>
</reference>
<proteinExistence type="predicted"/>
<feature type="transmembrane region" description="Helical" evidence="1">
    <location>
        <begin position="141"/>
        <end position="163"/>
    </location>
</feature>
<name>A0A0D7B2T0_9AGAR</name>
<sequence>MGDNRHKCFLYIWRYVRDLNEIVVVPSREYGKIADITEGYVAVSKIVQNDFRVFAYIVHHNAALEVRKRSDECRKMRSPCHNAEMGNTGSLLKDWLSVYVSANVKYPQTRARVDIRDYALVEDYIMANKGHNTRTCIKDALYGSSCGFKFGLVLVLVLVLVICRKVEGKYFDSPWKKPCTVLSRLDCASERMKSSRGPYQNSMIENRLKPAFLF</sequence>
<keyword evidence="1" id="KW-0472">Membrane</keyword>
<keyword evidence="3" id="KW-1185">Reference proteome</keyword>
<protein>
    <submittedName>
        <fullName evidence="2">Uncharacterized protein</fullName>
    </submittedName>
</protein>
<dbReference type="Proteomes" id="UP000054007">
    <property type="component" value="Unassembled WGS sequence"/>
</dbReference>
<dbReference type="AlphaFoldDB" id="A0A0D7B2T0"/>
<keyword evidence="1" id="KW-1133">Transmembrane helix</keyword>
<evidence type="ECO:0000313" key="3">
    <source>
        <dbReference type="Proteomes" id="UP000054007"/>
    </source>
</evidence>
<accession>A0A0D7B2T0</accession>